<organism evidence="1 2">
    <name type="scientific">Xanthomonas pisi</name>
    <dbReference type="NCBI Taxonomy" id="56457"/>
    <lineage>
        <taxon>Bacteria</taxon>
        <taxon>Pseudomonadati</taxon>
        <taxon>Pseudomonadota</taxon>
        <taxon>Gammaproteobacteria</taxon>
        <taxon>Lysobacterales</taxon>
        <taxon>Lysobacteraceae</taxon>
        <taxon>Xanthomonas</taxon>
    </lineage>
</organism>
<reference evidence="2" key="1">
    <citation type="submission" date="2016-08" db="EMBL/GenBank/DDBJ databases">
        <authorList>
            <person name="Merda D."/>
            <person name="Briand M."/>
            <person name="Taghouti G."/>
            <person name="Carrere S."/>
            <person name="Gouzy J."/>
            <person name="Portier P."/>
            <person name="Jacques M.-A."/>
            <person name="Fischer-Le Saux M."/>
        </authorList>
    </citation>
    <scope>NUCLEOTIDE SEQUENCE [LARGE SCALE GENOMIC DNA]</scope>
    <source>
        <strain evidence="2">CFBP4643</strain>
    </source>
</reference>
<dbReference type="EMBL" id="MDEI01000041">
    <property type="protein sequence ID" value="PPU63871.1"/>
    <property type="molecule type" value="Genomic_DNA"/>
</dbReference>
<gene>
    <name evidence="1" type="ORF">XpiCFBP4643_22915</name>
</gene>
<dbReference type="AlphaFoldDB" id="A0A2S7CQS5"/>
<evidence type="ECO:0000313" key="2">
    <source>
        <dbReference type="Proteomes" id="UP000238191"/>
    </source>
</evidence>
<protein>
    <submittedName>
        <fullName evidence="1">Uncharacterized protein</fullName>
    </submittedName>
</protein>
<name>A0A2S7CQS5_9XANT</name>
<keyword evidence="2" id="KW-1185">Reference proteome</keyword>
<comment type="caution">
    <text evidence="1">The sequence shown here is derived from an EMBL/GenBank/DDBJ whole genome shotgun (WGS) entry which is preliminary data.</text>
</comment>
<proteinExistence type="predicted"/>
<accession>A0A2S7CQS5</accession>
<sequence>MDFHFYLDFLAHREVLPIATGIAAWNCDHLKAGSNTDQDTLSAAHLFRERDFGWRSRRSYRSDECHKKKHTDAFHFLLTPSYDLPKRRNIIFGKMLVLVHHQTL</sequence>
<evidence type="ECO:0000313" key="1">
    <source>
        <dbReference type="EMBL" id="PPU63871.1"/>
    </source>
</evidence>
<dbReference type="Proteomes" id="UP000238191">
    <property type="component" value="Unassembled WGS sequence"/>
</dbReference>